<feature type="domain" description="Luciferase-like" evidence="2">
    <location>
        <begin position="8"/>
        <end position="279"/>
    </location>
</feature>
<evidence type="ECO:0000313" key="4">
    <source>
        <dbReference type="Proteomes" id="UP000648352"/>
    </source>
</evidence>
<evidence type="ECO:0000259" key="2">
    <source>
        <dbReference type="Pfam" id="PF00296"/>
    </source>
</evidence>
<protein>
    <submittedName>
        <fullName evidence="3">LLM class flavin-dependent oxidoreductase</fullName>
    </submittedName>
</protein>
<evidence type="ECO:0000256" key="1">
    <source>
        <dbReference type="ARBA" id="ARBA00023002"/>
    </source>
</evidence>
<sequence>MLPRDLEPTRVREFVQRAEKLGFDELWIVEDLGFRGGIAQAAVVLAWTERIRVGIGIVPAGARNAAFAAMELATLTQLFPGRVHAGIGHGMPGWMRQIGAWPDRPLRALEQHVTTVRALLGGGVLDSGVRLDASAVPADPPPLLLGVRGPKSLALSGRIADGTVLAEPVTPEYARAALGQIAASDHRLVAYNVGVVDADPAVAVAAARPALAAIGEPDWAPHIAPLPFAAEFAALRARCVDGAEFARAMPAEWVRQLALAGTAARVRVRIDELAAAGVHSSVFIPVGDPVTALDSLATVL</sequence>
<reference evidence="3 4" key="1">
    <citation type="submission" date="2020-08" db="EMBL/GenBank/DDBJ databases">
        <title>A Genomic Blueprint of the Chicken Gut Microbiome.</title>
        <authorList>
            <person name="Gilroy R."/>
            <person name="Ravi A."/>
            <person name="Getino M."/>
            <person name="Pursley I."/>
            <person name="Horton D.L."/>
            <person name="Alikhan N.-F."/>
            <person name="Baker D."/>
            <person name="Gharbi K."/>
            <person name="Hall N."/>
            <person name="Watson M."/>
            <person name="Adriaenssens E.M."/>
            <person name="Foster-Nyarko E."/>
            <person name="Jarju S."/>
            <person name="Secka A."/>
            <person name="Antonio M."/>
            <person name="Oren A."/>
            <person name="Chaudhuri R."/>
            <person name="La Ragione R.M."/>
            <person name="Hildebrand F."/>
            <person name="Pallen M.J."/>
        </authorList>
    </citation>
    <scope>NUCLEOTIDE SEQUENCE [LARGE SCALE GENOMIC DNA]</scope>
    <source>
        <strain evidence="3 4">Sa4CUA7</strain>
    </source>
</reference>
<keyword evidence="4" id="KW-1185">Reference proteome</keyword>
<dbReference type="Proteomes" id="UP000648352">
    <property type="component" value="Unassembled WGS sequence"/>
</dbReference>
<gene>
    <name evidence="3" type="ORF">H9651_08325</name>
</gene>
<dbReference type="InterPro" id="IPR050564">
    <property type="entry name" value="F420-G6PD/mer"/>
</dbReference>
<proteinExistence type="predicted"/>
<dbReference type="InterPro" id="IPR011251">
    <property type="entry name" value="Luciferase-like_dom"/>
</dbReference>
<dbReference type="PANTHER" id="PTHR43244">
    <property type="match status" value="1"/>
</dbReference>
<name>A0ABR8S2C8_9MICO</name>
<dbReference type="SUPFAM" id="SSF51679">
    <property type="entry name" value="Bacterial luciferase-like"/>
    <property type="match status" value="1"/>
</dbReference>
<dbReference type="InterPro" id="IPR036661">
    <property type="entry name" value="Luciferase-like_sf"/>
</dbReference>
<organism evidence="3 4">
    <name type="scientific">Microbacterium pullorum</name>
    <dbReference type="NCBI Taxonomy" id="2762236"/>
    <lineage>
        <taxon>Bacteria</taxon>
        <taxon>Bacillati</taxon>
        <taxon>Actinomycetota</taxon>
        <taxon>Actinomycetes</taxon>
        <taxon>Micrococcales</taxon>
        <taxon>Microbacteriaceae</taxon>
        <taxon>Microbacterium</taxon>
    </lineage>
</organism>
<dbReference type="Gene3D" id="3.20.20.30">
    <property type="entry name" value="Luciferase-like domain"/>
    <property type="match status" value="1"/>
</dbReference>
<dbReference type="PANTHER" id="PTHR43244:SF1">
    <property type="entry name" value="5,10-METHYLENETETRAHYDROMETHANOPTERIN REDUCTASE"/>
    <property type="match status" value="1"/>
</dbReference>
<dbReference type="EMBL" id="JACSQP010000004">
    <property type="protein sequence ID" value="MBD7957643.1"/>
    <property type="molecule type" value="Genomic_DNA"/>
</dbReference>
<comment type="caution">
    <text evidence="3">The sequence shown here is derived from an EMBL/GenBank/DDBJ whole genome shotgun (WGS) entry which is preliminary data.</text>
</comment>
<accession>A0ABR8S2C8</accession>
<dbReference type="CDD" id="cd01097">
    <property type="entry name" value="Tetrahydromethanopterin_reductase"/>
    <property type="match status" value="1"/>
</dbReference>
<evidence type="ECO:0000313" key="3">
    <source>
        <dbReference type="EMBL" id="MBD7957643.1"/>
    </source>
</evidence>
<keyword evidence="1" id="KW-0560">Oxidoreductase</keyword>
<dbReference type="Pfam" id="PF00296">
    <property type="entry name" value="Bac_luciferase"/>
    <property type="match status" value="1"/>
</dbReference>